<dbReference type="EMBL" id="CP036261">
    <property type="protein sequence ID" value="QDS88272.1"/>
    <property type="molecule type" value="Genomic_DNA"/>
</dbReference>
<dbReference type="RefSeq" id="WP_145345391.1">
    <property type="nucleotide sequence ID" value="NZ_CP036261.1"/>
</dbReference>
<keyword evidence="1" id="KW-0966">Cell projection</keyword>
<organism evidence="1 2">
    <name type="scientific">Rosistilla ulvae</name>
    <dbReference type="NCBI Taxonomy" id="1930277"/>
    <lineage>
        <taxon>Bacteria</taxon>
        <taxon>Pseudomonadati</taxon>
        <taxon>Planctomycetota</taxon>
        <taxon>Planctomycetia</taxon>
        <taxon>Pirellulales</taxon>
        <taxon>Pirellulaceae</taxon>
        <taxon>Rosistilla</taxon>
    </lineage>
</organism>
<keyword evidence="2" id="KW-1185">Reference proteome</keyword>
<keyword evidence="1" id="KW-0808">Transferase</keyword>
<dbReference type="Proteomes" id="UP000319557">
    <property type="component" value="Chromosome"/>
</dbReference>
<dbReference type="Pfam" id="PF03692">
    <property type="entry name" value="CxxCxxCC"/>
    <property type="match status" value="1"/>
</dbReference>
<reference evidence="1 2" key="1">
    <citation type="submission" date="2019-02" db="EMBL/GenBank/DDBJ databases">
        <title>Deep-cultivation of Planctomycetes and their phenomic and genomic characterization uncovers novel biology.</title>
        <authorList>
            <person name="Wiegand S."/>
            <person name="Jogler M."/>
            <person name="Boedeker C."/>
            <person name="Pinto D."/>
            <person name="Vollmers J."/>
            <person name="Rivas-Marin E."/>
            <person name="Kohn T."/>
            <person name="Peeters S.H."/>
            <person name="Heuer A."/>
            <person name="Rast P."/>
            <person name="Oberbeckmann S."/>
            <person name="Bunk B."/>
            <person name="Jeske O."/>
            <person name="Meyerdierks A."/>
            <person name="Storesund J.E."/>
            <person name="Kallscheuer N."/>
            <person name="Luecker S."/>
            <person name="Lage O.M."/>
            <person name="Pohl T."/>
            <person name="Merkel B.J."/>
            <person name="Hornburger P."/>
            <person name="Mueller R.-W."/>
            <person name="Bruemmer F."/>
            <person name="Labrenz M."/>
            <person name="Spormann A.M."/>
            <person name="Op den Camp H."/>
            <person name="Overmann J."/>
            <person name="Amann R."/>
            <person name="Jetten M.S.M."/>
            <person name="Mascher T."/>
            <person name="Medema M.H."/>
            <person name="Devos D.P."/>
            <person name="Kaster A.-K."/>
            <person name="Ovreas L."/>
            <person name="Rohde M."/>
            <person name="Galperin M.Y."/>
            <person name="Jogler C."/>
        </authorList>
    </citation>
    <scope>NUCLEOTIDE SEQUENCE [LARGE SCALE GENOMIC DNA]</scope>
    <source>
        <strain evidence="1 2">EC9</strain>
    </source>
</reference>
<evidence type="ECO:0000313" key="2">
    <source>
        <dbReference type="Proteomes" id="UP000319557"/>
    </source>
</evidence>
<dbReference type="KEGG" id="ruv:EC9_24620"/>
<sequence length="145" mass="17280">MTAPRPKRIPRELVPKGESLCDYCSAKCCRYFALPIDTPENRQDLDFIRWYLLHDRASMFVEGDTWYLLVHTTCKHLQEDNRCGIYETRPQICRDYTTAECEYEDTWVYDQYFETPEQVQDYMDALYGHEYESLRSRKPAALPIA</sequence>
<dbReference type="OrthoDB" id="71604at2"/>
<gene>
    <name evidence="1" type="ORF">EC9_24620</name>
</gene>
<proteinExistence type="predicted"/>
<accession>A0A517M071</accession>
<name>A0A517M071_9BACT</name>
<protein>
    <submittedName>
        <fullName evidence="1">Flagellin N-methylase</fullName>
    </submittedName>
</protein>
<dbReference type="GO" id="GO:0008168">
    <property type="term" value="F:methyltransferase activity"/>
    <property type="evidence" value="ECO:0007669"/>
    <property type="project" value="UniProtKB-KW"/>
</dbReference>
<keyword evidence="1" id="KW-0282">Flagellum</keyword>
<dbReference type="InterPro" id="IPR005358">
    <property type="entry name" value="Puta_zinc/iron-chelating_dom"/>
</dbReference>
<dbReference type="GO" id="GO:0032259">
    <property type="term" value="P:methylation"/>
    <property type="evidence" value="ECO:0007669"/>
    <property type="project" value="UniProtKB-KW"/>
</dbReference>
<keyword evidence="1" id="KW-0489">Methyltransferase</keyword>
<keyword evidence="1" id="KW-0969">Cilium</keyword>
<dbReference type="AlphaFoldDB" id="A0A517M071"/>
<evidence type="ECO:0000313" key="1">
    <source>
        <dbReference type="EMBL" id="QDS88272.1"/>
    </source>
</evidence>